<evidence type="ECO:0000256" key="2">
    <source>
        <dbReference type="ARBA" id="ARBA00012483"/>
    </source>
</evidence>
<keyword evidence="12" id="KW-1185">Reference proteome</keyword>
<dbReference type="CDD" id="cd16454">
    <property type="entry name" value="RING-H2_PA-TM-RING"/>
    <property type="match status" value="1"/>
</dbReference>
<evidence type="ECO:0000256" key="9">
    <source>
        <dbReference type="SAM" id="MobiDB-lite"/>
    </source>
</evidence>
<comment type="caution">
    <text evidence="11">The sequence shown here is derived from an EMBL/GenBank/DDBJ whole genome shotgun (WGS) entry which is preliminary data.</text>
</comment>
<dbReference type="GO" id="GO:0008270">
    <property type="term" value="F:zinc ion binding"/>
    <property type="evidence" value="ECO:0007669"/>
    <property type="project" value="UniProtKB-KW"/>
</dbReference>
<keyword evidence="7" id="KW-0862">Zinc</keyword>
<feature type="region of interest" description="Disordered" evidence="9">
    <location>
        <begin position="130"/>
        <end position="182"/>
    </location>
</feature>
<evidence type="ECO:0000256" key="5">
    <source>
        <dbReference type="ARBA" id="ARBA00022771"/>
    </source>
</evidence>
<evidence type="ECO:0000313" key="12">
    <source>
        <dbReference type="Proteomes" id="UP001172155"/>
    </source>
</evidence>
<dbReference type="InterPro" id="IPR001841">
    <property type="entry name" value="Znf_RING"/>
</dbReference>
<keyword evidence="6" id="KW-0833">Ubl conjugation pathway</keyword>
<dbReference type="SUPFAM" id="SSF57850">
    <property type="entry name" value="RING/U-box"/>
    <property type="match status" value="1"/>
</dbReference>
<feature type="domain" description="RING-type" evidence="10">
    <location>
        <begin position="353"/>
        <end position="394"/>
    </location>
</feature>
<evidence type="ECO:0000313" key="11">
    <source>
        <dbReference type="EMBL" id="KAK0740054.1"/>
    </source>
</evidence>
<dbReference type="AlphaFoldDB" id="A0AA40BTE2"/>
<evidence type="ECO:0000256" key="6">
    <source>
        <dbReference type="ARBA" id="ARBA00022786"/>
    </source>
</evidence>
<dbReference type="PROSITE" id="PS50089">
    <property type="entry name" value="ZF_RING_2"/>
    <property type="match status" value="1"/>
</dbReference>
<dbReference type="SMART" id="SM00184">
    <property type="entry name" value="RING"/>
    <property type="match status" value="1"/>
</dbReference>
<keyword evidence="3" id="KW-0808">Transferase</keyword>
<protein>
    <recommendedName>
        <fullName evidence="2">RING-type E3 ubiquitin transferase</fullName>
        <ecNumber evidence="2">2.3.2.27</ecNumber>
    </recommendedName>
</protein>
<feature type="compositionally biased region" description="Pro residues" evidence="9">
    <location>
        <begin position="154"/>
        <end position="167"/>
    </location>
</feature>
<comment type="catalytic activity">
    <reaction evidence="1">
        <text>S-ubiquitinyl-[E2 ubiquitin-conjugating enzyme]-L-cysteine + [acceptor protein]-L-lysine = [E2 ubiquitin-conjugating enzyme]-L-cysteine + N(6)-ubiquitinyl-[acceptor protein]-L-lysine.</text>
        <dbReference type="EC" id="2.3.2.27"/>
    </reaction>
</comment>
<dbReference type="Gene3D" id="3.30.40.10">
    <property type="entry name" value="Zinc/RING finger domain, C3HC4 (zinc finger)"/>
    <property type="match status" value="1"/>
</dbReference>
<evidence type="ECO:0000256" key="7">
    <source>
        <dbReference type="ARBA" id="ARBA00022833"/>
    </source>
</evidence>
<dbReference type="PANTHER" id="PTHR15710:SF243">
    <property type="entry name" value="E3 UBIQUITIN-PROTEIN LIGASE PRAJA-2 ISOFORM X1"/>
    <property type="match status" value="1"/>
</dbReference>
<name>A0AA40BTE2_9PEZI</name>
<dbReference type="Proteomes" id="UP001172155">
    <property type="component" value="Unassembled WGS sequence"/>
</dbReference>
<dbReference type="EC" id="2.3.2.27" evidence="2"/>
<evidence type="ECO:0000256" key="8">
    <source>
        <dbReference type="PROSITE-ProRule" id="PRU00175"/>
    </source>
</evidence>
<dbReference type="EMBL" id="JAUKUD010000006">
    <property type="protein sequence ID" value="KAK0740054.1"/>
    <property type="molecule type" value="Genomic_DNA"/>
</dbReference>
<dbReference type="PANTHER" id="PTHR15710">
    <property type="entry name" value="E3 UBIQUITIN-PROTEIN LIGASE PRAJA"/>
    <property type="match status" value="1"/>
</dbReference>
<feature type="compositionally biased region" description="Polar residues" evidence="9">
    <location>
        <begin position="89"/>
        <end position="111"/>
    </location>
</feature>
<dbReference type="FunFam" id="3.30.40.10:FF:000127">
    <property type="entry name" value="E3 ubiquitin-protein ligase RNF181"/>
    <property type="match status" value="1"/>
</dbReference>
<evidence type="ECO:0000256" key="1">
    <source>
        <dbReference type="ARBA" id="ARBA00000900"/>
    </source>
</evidence>
<evidence type="ECO:0000256" key="3">
    <source>
        <dbReference type="ARBA" id="ARBA00022679"/>
    </source>
</evidence>
<feature type="region of interest" description="Disordered" evidence="9">
    <location>
        <begin position="195"/>
        <end position="248"/>
    </location>
</feature>
<dbReference type="Pfam" id="PF13639">
    <property type="entry name" value="zf-RING_2"/>
    <property type="match status" value="1"/>
</dbReference>
<keyword evidence="5 8" id="KW-0863">Zinc-finger</keyword>
<feature type="region of interest" description="Disordered" evidence="9">
    <location>
        <begin position="38"/>
        <end position="113"/>
    </location>
</feature>
<reference evidence="11" key="1">
    <citation type="submission" date="2023-06" db="EMBL/GenBank/DDBJ databases">
        <title>Genome-scale phylogeny and comparative genomics of the fungal order Sordariales.</title>
        <authorList>
            <consortium name="Lawrence Berkeley National Laboratory"/>
            <person name="Hensen N."/>
            <person name="Bonometti L."/>
            <person name="Westerberg I."/>
            <person name="Brannstrom I.O."/>
            <person name="Guillou S."/>
            <person name="Cros-Aarteil S."/>
            <person name="Calhoun S."/>
            <person name="Haridas S."/>
            <person name="Kuo A."/>
            <person name="Mondo S."/>
            <person name="Pangilinan J."/>
            <person name="Riley R."/>
            <person name="LaButti K."/>
            <person name="Andreopoulos B."/>
            <person name="Lipzen A."/>
            <person name="Chen C."/>
            <person name="Yanf M."/>
            <person name="Daum C."/>
            <person name="Ng V."/>
            <person name="Clum A."/>
            <person name="Steindorff A."/>
            <person name="Ohm R."/>
            <person name="Martin F."/>
            <person name="Silar P."/>
            <person name="Natvig D."/>
            <person name="Lalanne C."/>
            <person name="Gautier V."/>
            <person name="Ament-velasquez S.L."/>
            <person name="Kruys A."/>
            <person name="Hutchinson M.I."/>
            <person name="Powell A.J."/>
            <person name="Barry K."/>
            <person name="Miller A.N."/>
            <person name="Grigoriev I.V."/>
            <person name="Debuchy R."/>
            <person name="Gladieux P."/>
            <person name="Thoren M.H."/>
            <person name="Johannesson H."/>
        </authorList>
    </citation>
    <scope>NUCLEOTIDE SEQUENCE</scope>
    <source>
        <strain evidence="11">SMH3187-1</strain>
    </source>
</reference>
<feature type="compositionally biased region" description="Pro residues" evidence="9">
    <location>
        <begin position="61"/>
        <end position="75"/>
    </location>
</feature>
<dbReference type="GO" id="GO:0016567">
    <property type="term" value="P:protein ubiquitination"/>
    <property type="evidence" value="ECO:0007669"/>
    <property type="project" value="TreeGrafter"/>
</dbReference>
<gene>
    <name evidence="11" type="ORF">B0T18DRAFT_490831</name>
</gene>
<evidence type="ECO:0000256" key="4">
    <source>
        <dbReference type="ARBA" id="ARBA00022723"/>
    </source>
</evidence>
<organism evidence="11 12">
    <name type="scientific">Schizothecium vesticola</name>
    <dbReference type="NCBI Taxonomy" id="314040"/>
    <lineage>
        <taxon>Eukaryota</taxon>
        <taxon>Fungi</taxon>
        <taxon>Dikarya</taxon>
        <taxon>Ascomycota</taxon>
        <taxon>Pezizomycotina</taxon>
        <taxon>Sordariomycetes</taxon>
        <taxon>Sordariomycetidae</taxon>
        <taxon>Sordariales</taxon>
        <taxon>Schizotheciaceae</taxon>
        <taxon>Schizothecium</taxon>
    </lineage>
</organism>
<evidence type="ECO:0000259" key="10">
    <source>
        <dbReference type="PROSITE" id="PS50089"/>
    </source>
</evidence>
<feature type="compositionally biased region" description="Polar residues" evidence="9">
    <location>
        <begin position="208"/>
        <end position="217"/>
    </location>
</feature>
<sequence length="428" mass="45020">MTDAGMYCHACHHQWPRGPGGDAIECPACHSASTEIITPQNDPRHFHSPQPQATMSSPDSTPTPAPSAEPRPAPPEADREMSDAPPPSSNEHSTGTSQGGNNNSANPHQGHQPQVVFFFPPMTFVTTTIIAPNHGSTPSPAPHGANPSVNQTPGPTPIYGPAPPPAPASADRPSTETRSSSFNFFPFNLFMPQQAPAQESPSAPPPTGANSPPSGTETPVAPSPAVAPENTHPGTNTHGAPPHAHLPPFANIGDFFTPFAHVTIQGVPQTDGQHPQVVFTPPVLSLLRMLATIPAMGGDVSYTDQDLERILVHLWEHSQPPQGAPPASQAAIDALEVKDVDDKMLSAEGGARCVVCVEDLTKGEKVTALPCQHFFHGECVVPWLKMHNTCPSCRGAVESSHVKVGKEAAFEAPQRATGMDGQQQEGTA</sequence>
<accession>A0AA40BTE2</accession>
<dbReference type="GO" id="GO:0005737">
    <property type="term" value="C:cytoplasm"/>
    <property type="evidence" value="ECO:0007669"/>
    <property type="project" value="TreeGrafter"/>
</dbReference>
<proteinExistence type="predicted"/>
<keyword evidence="4" id="KW-0479">Metal-binding</keyword>
<dbReference type="GO" id="GO:0061630">
    <property type="term" value="F:ubiquitin protein ligase activity"/>
    <property type="evidence" value="ECO:0007669"/>
    <property type="project" value="UniProtKB-EC"/>
</dbReference>
<dbReference type="InterPro" id="IPR013083">
    <property type="entry name" value="Znf_RING/FYVE/PHD"/>
</dbReference>